<evidence type="ECO:0000313" key="2">
    <source>
        <dbReference type="Proteomes" id="UP000054396"/>
    </source>
</evidence>
<comment type="caution">
    <text evidence="1">The sequence shown here is derived from an EMBL/GenBank/DDBJ whole genome shotgun (WGS) entry which is preliminary data.</text>
</comment>
<dbReference type="Proteomes" id="UP000054396">
    <property type="component" value="Unassembled WGS sequence"/>
</dbReference>
<reference evidence="1 2" key="1">
    <citation type="submission" date="2015-12" db="EMBL/GenBank/DDBJ databases">
        <authorList>
            <person name="Shamseldin A."/>
            <person name="Moawad H."/>
            <person name="Abd El-Rahim W.M."/>
            <person name="Sadowsky M.J."/>
        </authorList>
    </citation>
    <scope>NUCLEOTIDE SEQUENCE [LARGE SCALE GENOMIC DNA]</scope>
    <source>
        <strain evidence="1 2">SJ5A-1</strain>
    </source>
</reference>
<dbReference type="Pfam" id="PF06945">
    <property type="entry name" value="DUF1289"/>
    <property type="match status" value="1"/>
</dbReference>
<accession>A0A0W7WEN3</accession>
<dbReference type="OrthoDB" id="9811423at2"/>
<dbReference type="STRING" id="1685382.AVJ23_19750"/>
<dbReference type="AlphaFoldDB" id="A0A0W7WEN3"/>
<keyword evidence="2" id="KW-1185">Reference proteome</keyword>
<organism evidence="1 2">
    <name type="scientific">Pseudoponticoccus marisrubri</name>
    <dbReference type="NCBI Taxonomy" id="1685382"/>
    <lineage>
        <taxon>Bacteria</taxon>
        <taxon>Pseudomonadati</taxon>
        <taxon>Pseudomonadota</taxon>
        <taxon>Alphaproteobacteria</taxon>
        <taxon>Rhodobacterales</taxon>
        <taxon>Roseobacteraceae</taxon>
        <taxon>Pseudoponticoccus</taxon>
    </lineage>
</organism>
<dbReference type="PANTHER" id="PTHR35175">
    <property type="entry name" value="DUF1289 DOMAIN-CONTAINING PROTEIN"/>
    <property type="match status" value="1"/>
</dbReference>
<sequence length="79" mass="9004">MTDEIWKRDEIESPCIKVCVVHPEARICTGCLRSLDEIAGWSRMSPEARRAVMQDLPGRQDLLRQRRGGRAARLAKRTG</sequence>
<evidence type="ECO:0008006" key="3">
    <source>
        <dbReference type="Google" id="ProtNLM"/>
    </source>
</evidence>
<evidence type="ECO:0000313" key="1">
    <source>
        <dbReference type="EMBL" id="KUF09033.1"/>
    </source>
</evidence>
<protein>
    <recommendedName>
        <fullName evidence="3">Fe-S oxidoreductase</fullName>
    </recommendedName>
</protein>
<gene>
    <name evidence="1" type="ORF">AVJ23_19750</name>
</gene>
<dbReference type="EMBL" id="LPXO01000018">
    <property type="protein sequence ID" value="KUF09033.1"/>
    <property type="molecule type" value="Genomic_DNA"/>
</dbReference>
<dbReference type="PANTHER" id="PTHR35175:SF2">
    <property type="entry name" value="DUF1289 DOMAIN-CONTAINING PROTEIN"/>
    <property type="match status" value="1"/>
</dbReference>
<proteinExistence type="predicted"/>
<name>A0A0W7WEN3_9RHOB</name>
<dbReference type="RefSeq" id="WP_058863959.1">
    <property type="nucleotide sequence ID" value="NZ_LPXO01000018.1"/>
</dbReference>
<dbReference type="InterPro" id="IPR010710">
    <property type="entry name" value="DUF1289"/>
</dbReference>